<reference evidence="1" key="1">
    <citation type="submission" date="2014-02" db="EMBL/GenBank/DDBJ databases">
        <title>Expanding our view of genomic diversity in Candidatus Accumulibacter clades.</title>
        <authorList>
            <person name="Skennerton C.T."/>
            <person name="Barr J.J."/>
            <person name="Slater F.R."/>
            <person name="Bond P.L."/>
            <person name="Tyson G.W."/>
        </authorList>
    </citation>
    <scope>NUCLEOTIDE SEQUENCE [LARGE SCALE GENOMIC DNA]</scope>
</reference>
<proteinExistence type="predicted"/>
<dbReference type="AlphaFoldDB" id="A0A011NQJ8"/>
<dbReference type="STRING" id="1454004.AW11_03710"/>
<dbReference type="Pfam" id="PF05930">
    <property type="entry name" value="Phage_AlpA"/>
    <property type="match status" value="1"/>
</dbReference>
<dbReference type="PANTHER" id="PTHR36154">
    <property type="entry name" value="DNA-BINDING TRANSCRIPTIONAL ACTIVATOR ALPA"/>
    <property type="match status" value="1"/>
</dbReference>
<dbReference type="InterPro" id="IPR052931">
    <property type="entry name" value="Prophage_regulatory_activator"/>
</dbReference>
<evidence type="ECO:0000313" key="2">
    <source>
        <dbReference type="Proteomes" id="UP000022141"/>
    </source>
</evidence>
<dbReference type="Gene3D" id="1.10.238.160">
    <property type="match status" value="1"/>
</dbReference>
<comment type="caution">
    <text evidence="1">The sequence shown here is derived from an EMBL/GenBank/DDBJ whole genome shotgun (WGS) entry which is preliminary data.</text>
</comment>
<dbReference type="PATRIC" id="fig|1454004.3.peg.3817"/>
<sequence>MNQRLIRLPQVKAMVGLGRSSIYDKIKRGEFPKQIKLGRSSGWVEAEVQEWISEQIRASRLGQVNASLNSRAPLQPQSFTLGSLGAKAG</sequence>
<gene>
    <name evidence="1" type="ORF">AW11_03710</name>
</gene>
<dbReference type="EMBL" id="JEMY01000060">
    <property type="protein sequence ID" value="EXI84988.1"/>
    <property type="molecule type" value="Genomic_DNA"/>
</dbReference>
<dbReference type="Proteomes" id="UP000022141">
    <property type="component" value="Unassembled WGS sequence"/>
</dbReference>
<name>A0A011NQJ8_ACCRE</name>
<evidence type="ECO:0000313" key="1">
    <source>
        <dbReference type="EMBL" id="EXI84988.1"/>
    </source>
</evidence>
<dbReference type="PANTHER" id="PTHR36154:SF1">
    <property type="entry name" value="DNA-BINDING TRANSCRIPTIONAL ACTIVATOR ALPA"/>
    <property type="match status" value="1"/>
</dbReference>
<organism evidence="1 2">
    <name type="scientific">Accumulibacter regalis</name>
    <dbReference type="NCBI Taxonomy" id="522306"/>
    <lineage>
        <taxon>Bacteria</taxon>
        <taxon>Pseudomonadati</taxon>
        <taxon>Pseudomonadota</taxon>
        <taxon>Betaproteobacteria</taxon>
        <taxon>Candidatus Accumulibacter</taxon>
    </lineage>
</organism>
<dbReference type="eggNOG" id="COG3311">
    <property type="taxonomic scope" value="Bacteria"/>
</dbReference>
<keyword evidence="2" id="KW-1185">Reference proteome</keyword>
<dbReference type="InterPro" id="IPR010260">
    <property type="entry name" value="AlpA"/>
</dbReference>
<protein>
    <submittedName>
        <fullName evidence="1">Transcriptional regulator</fullName>
    </submittedName>
</protein>
<accession>A0A011NQJ8</accession>